<dbReference type="Pfam" id="PF04752">
    <property type="entry name" value="ChaC"/>
    <property type="match status" value="1"/>
</dbReference>
<dbReference type="Gene3D" id="3.10.490.10">
    <property type="entry name" value="Gamma-glutamyl cyclotransferase-like"/>
    <property type="match status" value="1"/>
</dbReference>
<keyword evidence="2" id="KW-0456">Lyase</keyword>
<dbReference type="InterPro" id="IPR006840">
    <property type="entry name" value="ChaC"/>
</dbReference>
<dbReference type="InterPro" id="IPR013024">
    <property type="entry name" value="GGCT-like"/>
</dbReference>
<dbReference type="GO" id="GO:0061928">
    <property type="term" value="F:glutathione specific gamma-glutamylcyclotransferase activity"/>
    <property type="evidence" value="ECO:0007669"/>
    <property type="project" value="UniProtKB-EC"/>
</dbReference>
<dbReference type="AlphaFoldDB" id="A0AAF3JAP6"/>
<dbReference type="CDD" id="cd06661">
    <property type="entry name" value="GGCT_like"/>
    <property type="match status" value="1"/>
</dbReference>
<evidence type="ECO:0000313" key="5">
    <source>
        <dbReference type="WBParaSite" id="MBELARI_LOCUS7126"/>
    </source>
</evidence>
<accession>A0AAF3JAP6</accession>
<dbReference type="FunFam" id="3.10.490.10:FF:000016">
    <property type="entry name" value="Gamma-glutamylcyclotransferase"/>
    <property type="match status" value="1"/>
</dbReference>
<dbReference type="GO" id="GO:0005737">
    <property type="term" value="C:cytoplasm"/>
    <property type="evidence" value="ECO:0007669"/>
    <property type="project" value="TreeGrafter"/>
</dbReference>
<dbReference type="PANTHER" id="PTHR12192">
    <property type="entry name" value="CATION TRANSPORT PROTEIN CHAC-RELATED"/>
    <property type="match status" value="1"/>
</dbReference>
<dbReference type="WBParaSite" id="MBELARI_LOCUS7126">
    <property type="protein sequence ID" value="MBELARI_LOCUS7126"/>
    <property type="gene ID" value="MBELARI_LOCUS7126"/>
</dbReference>
<evidence type="ECO:0000256" key="1">
    <source>
        <dbReference type="ARBA" id="ARBA00009662"/>
    </source>
</evidence>
<reference evidence="5" key="1">
    <citation type="submission" date="2024-02" db="UniProtKB">
        <authorList>
            <consortium name="WormBaseParasite"/>
        </authorList>
    </citation>
    <scope>IDENTIFICATION</scope>
</reference>
<name>A0AAF3JAP6_9BILA</name>
<organism evidence="4 5">
    <name type="scientific">Mesorhabditis belari</name>
    <dbReference type="NCBI Taxonomy" id="2138241"/>
    <lineage>
        <taxon>Eukaryota</taxon>
        <taxon>Metazoa</taxon>
        <taxon>Ecdysozoa</taxon>
        <taxon>Nematoda</taxon>
        <taxon>Chromadorea</taxon>
        <taxon>Rhabditida</taxon>
        <taxon>Rhabditina</taxon>
        <taxon>Rhabditomorpha</taxon>
        <taxon>Rhabditoidea</taxon>
        <taxon>Rhabditidae</taxon>
        <taxon>Mesorhabditinae</taxon>
        <taxon>Mesorhabditis</taxon>
    </lineage>
</organism>
<sequence>MLFRLSRAMLTQNEIESSLWVFGYGSLIWNPGFLFEEKRRGYALGFARRMYQGNTYHRGDDLLPGRVATLINDASSSASGMLFRVEGQKQIRAALEHLTEREVGNGYEFRVVACEVEMDNEIVQMNALTCIAHHNNEFYLGPDETFKMADEIRRAKGLAGPNYEYVLKLAEHIRLLFPEENDRHLFELEGMVRNGLATLA</sequence>
<comment type="similarity">
    <text evidence="1">Belongs to the gamma-glutamylcyclotransferase family. ChaC subfamily.</text>
</comment>
<proteinExistence type="inferred from homology"/>
<evidence type="ECO:0000313" key="4">
    <source>
        <dbReference type="Proteomes" id="UP000887575"/>
    </source>
</evidence>
<dbReference type="PANTHER" id="PTHR12192:SF26">
    <property type="entry name" value="GLUTATHIONE-SPECIFIC GAMMA-GLUTAMYLCYCLOTRANSFERASE 1"/>
    <property type="match status" value="1"/>
</dbReference>
<evidence type="ECO:0000256" key="3">
    <source>
        <dbReference type="ARBA" id="ARBA00048073"/>
    </source>
</evidence>
<dbReference type="Proteomes" id="UP000887575">
    <property type="component" value="Unassembled WGS sequence"/>
</dbReference>
<keyword evidence="4" id="KW-1185">Reference proteome</keyword>
<comment type="catalytic activity">
    <reaction evidence="3">
        <text>glutathione = L-cysteinylglycine + 5-oxo-L-proline</text>
        <dbReference type="Rhea" id="RHEA:47724"/>
        <dbReference type="ChEBI" id="CHEBI:57925"/>
        <dbReference type="ChEBI" id="CHEBI:58402"/>
        <dbReference type="ChEBI" id="CHEBI:61694"/>
        <dbReference type="EC" id="4.3.2.7"/>
    </reaction>
</comment>
<evidence type="ECO:0000256" key="2">
    <source>
        <dbReference type="ARBA" id="ARBA00023239"/>
    </source>
</evidence>
<dbReference type="GO" id="GO:0006751">
    <property type="term" value="P:glutathione catabolic process"/>
    <property type="evidence" value="ECO:0007669"/>
    <property type="project" value="InterPro"/>
</dbReference>
<protein>
    <submittedName>
        <fullName evidence="5">Gamma-glutamylcyclotransferase</fullName>
    </submittedName>
</protein>